<dbReference type="NCBIfam" id="TIGR02937">
    <property type="entry name" value="sigma70-ECF"/>
    <property type="match status" value="1"/>
</dbReference>
<dbReference type="GO" id="GO:0006352">
    <property type="term" value="P:DNA-templated transcription initiation"/>
    <property type="evidence" value="ECO:0007669"/>
    <property type="project" value="InterPro"/>
</dbReference>
<gene>
    <name evidence="7" type="ORF">EV189_1557</name>
</gene>
<dbReference type="PANTHER" id="PTHR43133:SF50">
    <property type="entry name" value="ECF RNA POLYMERASE SIGMA FACTOR SIGM"/>
    <property type="match status" value="1"/>
</dbReference>
<keyword evidence="5" id="KW-0804">Transcription</keyword>
<dbReference type="NCBIfam" id="TIGR02983">
    <property type="entry name" value="SigE-fam_strep"/>
    <property type="match status" value="1"/>
</dbReference>
<evidence type="ECO:0000256" key="2">
    <source>
        <dbReference type="ARBA" id="ARBA00023015"/>
    </source>
</evidence>
<accession>A0A4Q7NRR1</accession>
<dbReference type="Pfam" id="PF08281">
    <property type="entry name" value="Sigma70_r4_2"/>
    <property type="match status" value="1"/>
</dbReference>
<dbReference type="EMBL" id="SGXD01000002">
    <property type="protein sequence ID" value="RZS89783.1"/>
    <property type="molecule type" value="Genomic_DNA"/>
</dbReference>
<feature type="domain" description="HTH luxR-type" evidence="6">
    <location>
        <begin position="111"/>
        <end position="173"/>
    </location>
</feature>
<dbReference type="InterPro" id="IPR013324">
    <property type="entry name" value="RNA_pol_sigma_r3/r4-like"/>
</dbReference>
<keyword evidence="8" id="KW-1185">Reference proteome</keyword>
<reference evidence="7 8" key="1">
    <citation type="submission" date="2019-02" db="EMBL/GenBank/DDBJ databases">
        <title>Genomic Encyclopedia of Type Strains, Phase IV (KMG-IV): sequencing the most valuable type-strain genomes for metagenomic binning, comparative biology and taxonomic classification.</title>
        <authorList>
            <person name="Goeker M."/>
        </authorList>
    </citation>
    <scope>NUCLEOTIDE SEQUENCE [LARGE SCALE GENOMIC DNA]</scope>
    <source>
        <strain evidence="7 8">DSM 45622</strain>
    </source>
</reference>
<evidence type="ECO:0000313" key="8">
    <source>
        <dbReference type="Proteomes" id="UP000293638"/>
    </source>
</evidence>
<dbReference type="PANTHER" id="PTHR43133">
    <property type="entry name" value="RNA POLYMERASE ECF-TYPE SIGMA FACTO"/>
    <property type="match status" value="1"/>
</dbReference>
<dbReference type="Pfam" id="PF04542">
    <property type="entry name" value="Sigma70_r2"/>
    <property type="match status" value="1"/>
</dbReference>
<dbReference type="InterPro" id="IPR014284">
    <property type="entry name" value="RNA_pol_sigma-70_dom"/>
</dbReference>
<dbReference type="InterPro" id="IPR014325">
    <property type="entry name" value="RNA_pol_sigma-E_actinobac"/>
</dbReference>
<comment type="similarity">
    <text evidence="1">Belongs to the sigma-70 factor family. ECF subfamily.</text>
</comment>
<dbReference type="InterPro" id="IPR013325">
    <property type="entry name" value="RNA_pol_sigma_r2"/>
</dbReference>
<dbReference type="InterPro" id="IPR000792">
    <property type="entry name" value="Tscrpt_reg_LuxR_C"/>
</dbReference>
<dbReference type="CDD" id="cd06171">
    <property type="entry name" value="Sigma70_r4"/>
    <property type="match status" value="1"/>
</dbReference>
<evidence type="ECO:0000256" key="4">
    <source>
        <dbReference type="ARBA" id="ARBA00023125"/>
    </source>
</evidence>
<proteinExistence type="inferred from homology"/>
<dbReference type="GO" id="GO:0003677">
    <property type="term" value="F:DNA binding"/>
    <property type="evidence" value="ECO:0007669"/>
    <property type="project" value="UniProtKB-KW"/>
</dbReference>
<evidence type="ECO:0000256" key="5">
    <source>
        <dbReference type="ARBA" id="ARBA00023163"/>
    </source>
</evidence>
<evidence type="ECO:0000259" key="6">
    <source>
        <dbReference type="SMART" id="SM00421"/>
    </source>
</evidence>
<dbReference type="InterPro" id="IPR013249">
    <property type="entry name" value="RNA_pol_sigma70_r4_t2"/>
</dbReference>
<keyword evidence="2" id="KW-0805">Transcription regulation</keyword>
<dbReference type="SMART" id="SM00421">
    <property type="entry name" value="HTH_LUXR"/>
    <property type="match status" value="1"/>
</dbReference>
<evidence type="ECO:0000256" key="3">
    <source>
        <dbReference type="ARBA" id="ARBA00023082"/>
    </source>
</evidence>
<dbReference type="SUPFAM" id="SSF88659">
    <property type="entry name" value="Sigma3 and sigma4 domains of RNA polymerase sigma factors"/>
    <property type="match status" value="1"/>
</dbReference>
<dbReference type="Gene3D" id="1.10.1740.10">
    <property type="match status" value="1"/>
</dbReference>
<name>A0A4Q7NRR1_9ACTN</name>
<evidence type="ECO:0000256" key="1">
    <source>
        <dbReference type="ARBA" id="ARBA00010641"/>
    </source>
</evidence>
<dbReference type="InterPro" id="IPR039425">
    <property type="entry name" value="RNA_pol_sigma-70-like"/>
</dbReference>
<dbReference type="Proteomes" id="UP000293638">
    <property type="component" value="Unassembled WGS sequence"/>
</dbReference>
<keyword evidence="4" id="KW-0238">DNA-binding</keyword>
<dbReference type="InterPro" id="IPR007627">
    <property type="entry name" value="RNA_pol_sigma70_r2"/>
</dbReference>
<organism evidence="7 8">
    <name type="scientific">Motilibacter rhizosphaerae</name>
    <dbReference type="NCBI Taxonomy" id="598652"/>
    <lineage>
        <taxon>Bacteria</taxon>
        <taxon>Bacillati</taxon>
        <taxon>Actinomycetota</taxon>
        <taxon>Actinomycetes</taxon>
        <taxon>Motilibacterales</taxon>
        <taxon>Motilibacteraceae</taxon>
        <taxon>Motilibacter</taxon>
    </lineage>
</organism>
<dbReference type="AlphaFoldDB" id="A0A4Q7NRR1"/>
<comment type="caution">
    <text evidence="7">The sequence shown here is derived from an EMBL/GenBank/DDBJ whole genome shotgun (WGS) entry which is preliminary data.</text>
</comment>
<dbReference type="GO" id="GO:0016987">
    <property type="term" value="F:sigma factor activity"/>
    <property type="evidence" value="ECO:0007669"/>
    <property type="project" value="UniProtKB-KW"/>
</dbReference>
<evidence type="ECO:0000313" key="7">
    <source>
        <dbReference type="EMBL" id="RZS89783.1"/>
    </source>
</evidence>
<protein>
    <submittedName>
        <fullName evidence="7">RNA polymerase sigma-70 factor (Sigma-E family)</fullName>
    </submittedName>
</protein>
<dbReference type="Gene3D" id="1.10.10.10">
    <property type="entry name" value="Winged helix-like DNA-binding domain superfamily/Winged helix DNA-binding domain"/>
    <property type="match status" value="1"/>
</dbReference>
<dbReference type="SUPFAM" id="SSF88946">
    <property type="entry name" value="Sigma2 domain of RNA polymerase sigma factors"/>
    <property type="match status" value="1"/>
</dbReference>
<dbReference type="InterPro" id="IPR036388">
    <property type="entry name" value="WH-like_DNA-bd_sf"/>
</dbReference>
<sequence length="179" mass="19602">MLLVVTAPPDPAFEAFVRSASPRLRATAYLLTGDAGRAEDLLQNALVAVYLRWERLEGDPVDYARRCVANGSVSWWRRVGRREAPGPVVELGRIPDLADDAVRRRAVAQALAGLTERERRVVVLRYVEDLSEQQTAEVLGIATGTVKSACARALRKLRVSPYLDELGGAPARAVLEELA</sequence>
<keyword evidence="3" id="KW-0731">Sigma factor</keyword>